<evidence type="ECO:0000256" key="10">
    <source>
        <dbReference type="ARBA" id="ARBA00023329"/>
    </source>
</evidence>
<evidence type="ECO:0000256" key="3">
    <source>
        <dbReference type="ARBA" id="ARBA00010012"/>
    </source>
</evidence>
<dbReference type="GO" id="GO:0031410">
    <property type="term" value="C:cytoplasmic vesicle"/>
    <property type="evidence" value="ECO:0007669"/>
    <property type="project" value="UniProtKB-SubCell"/>
</dbReference>
<comment type="subcellular location">
    <subcellularLocation>
        <location evidence="1">Cytoplasmic vesicle</location>
        <location evidence="1">Secretory vesicle lumen</location>
    </subcellularLocation>
    <subcellularLocation>
        <location evidence="2">Secreted</location>
    </subcellularLocation>
</comment>
<feature type="region of interest" description="Disordered" evidence="12">
    <location>
        <begin position="1"/>
        <end position="33"/>
    </location>
</feature>
<evidence type="ECO:0000256" key="4">
    <source>
        <dbReference type="ARBA" id="ARBA00016270"/>
    </source>
</evidence>
<evidence type="ECO:0000256" key="8">
    <source>
        <dbReference type="ARBA" id="ARBA00022729"/>
    </source>
</evidence>
<dbReference type="GO" id="GO:0043303">
    <property type="term" value="P:mast cell degranulation"/>
    <property type="evidence" value="ECO:0007669"/>
    <property type="project" value="UniProtKB-KW"/>
</dbReference>
<keyword evidence="9" id="KW-0027">Amidation</keyword>
<dbReference type="Proteomes" id="UP000335636">
    <property type="component" value="Unassembled WGS sequence"/>
</dbReference>
<dbReference type="GO" id="GO:0005184">
    <property type="term" value="F:neuropeptide hormone activity"/>
    <property type="evidence" value="ECO:0007669"/>
    <property type="project" value="TreeGrafter"/>
</dbReference>
<dbReference type="GO" id="GO:0007218">
    <property type="term" value="P:neuropeptide signaling pathway"/>
    <property type="evidence" value="ECO:0007669"/>
    <property type="project" value="InterPro"/>
</dbReference>
<evidence type="ECO:0000313" key="14">
    <source>
        <dbReference type="Proteomes" id="UP000335636"/>
    </source>
</evidence>
<sequence>RGPSGGCSSGAGGSGGSSLEVQSSFAAPPGAAHSPPGLAAAIPGLPAGIMGGLELPFVLLALVLCQAPLGPAAPVPVGEGTVLAKMYPRGNHWAVGECPGRKSRALLSPEGSASPRGPVSASQRFRGRAVGLGLAPTLLLKHRPGSPKLHPTFPRPGKTGSLTNRRLVPESFPARSLW</sequence>
<proteinExistence type="inferred from homology"/>
<evidence type="ECO:0000256" key="6">
    <source>
        <dbReference type="ARBA" id="ARBA00022675"/>
    </source>
</evidence>
<keyword evidence="6" id="KW-0467">Mast cell degranulation</keyword>
<gene>
    <name evidence="13" type="ORF">MONAX_5E010275</name>
</gene>
<reference evidence="13" key="1">
    <citation type="submission" date="2019-04" db="EMBL/GenBank/DDBJ databases">
        <authorList>
            <person name="Alioto T."/>
            <person name="Alioto T."/>
        </authorList>
    </citation>
    <scope>NUCLEOTIDE SEQUENCE [LARGE SCALE GENOMIC DNA]</scope>
</reference>
<evidence type="ECO:0000256" key="11">
    <source>
        <dbReference type="ARBA" id="ARBA00033733"/>
    </source>
</evidence>
<organism evidence="13 14">
    <name type="scientific">Marmota monax</name>
    <name type="common">Woodchuck</name>
    <dbReference type="NCBI Taxonomy" id="9995"/>
    <lineage>
        <taxon>Eukaryota</taxon>
        <taxon>Metazoa</taxon>
        <taxon>Chordata</taxon>
        <taxon>Craniata</taxon>
        <taxon>Vertebrata</taxon>
        <taxon>Euteleostomi</taxon>
        <taxon>Mammalia</taxon>
        <taxon>Eutheria</taxon>
        <taxon>Euarchontoglires</taxon>
        <taxon>Glires</taxon>
        <taxon>Rodentia</taxon>
        <taxon>Sciuromorpha</taxon>
        <taxon>Sciuridae</taxon>
        <taxon>Xerinae</taxon>
        <taxon>Marmotini</taxon>
        <taxon>Marmota</taxon>
    </lineage>
</organism>
<dbReference type="AlphaFoldDB" id="A0A5E4DJP2"/>
<dbReference type="PANTHER" id="PTHR16866">
    <property type="entry name" value="GASTRIN-RELEASING PEPTIDE"/>
    <property type="match status" value="1"/>
</dbReference>
<dbReference type="GO" id="GO:0005615">
    <property type="term" value="C:extracellular space"/>
    <property type="evidence" value="ECO:0007669"/>
    <property type="project" value="TreeGrafter"/>
</dbReference>
<comment type="similarity">
    <text evidence="3">Belongs to the bombesin/neuromedin-B/ranatensin family.</text>
</comment>
<evidence type="ECO:0000256" key="2">
    <source>
        <dbReference type="ARBA" id="ARBA00004613"/>
    </source>
</evidence>
<feature type="region of interest" description="Disordered" evidence="12">
    <location>
        <begin position="141"/>
        <end position="166"/>
    </location>
</feature>
<dbReference type="PANTHER" id="PTHR16866:SF2">
    <property type="entry name" value="GASTRIN-RELEASING PEPTIDE"/>
    <property type="match status" value="1"/>
</dbReference>
<evidence type="ECO:0000256" key="5">
    <source>
        <dbReference type="ARBA" id="ARBA00022525"/>
    </source>
</evidence>
<protein>
    <recommendedName>
        <fullName evidence="4">Gastrin-releasing peptide</fullName>
    </recommendedName>
</protein>
<feature type="non-terminal residue" evidence="13">
    <location>
        <position position="178"/>
    </location>
</feature>
<accession>A0A5E4DJP2</accession>
<keyword evidence="8" id="KW-0732">Signal</keyword>
<feature type="non-terminal residue" evidence="13">
    <location>
        <position position="1"/>
    </location>
</feature>
<evidence type="ECO:0000313" key="13">
    <source>
        <dbReference type="EMBL" id="VTJ92019.1"/>
    </source>
</evidence>
<evidence type="ECO:0000256" key="9">
    <source>
        <dbReference type="ARBA" id="ARBA00022815"/>
    </source>
</evidence>
<name>A0A5E4DJP2_MARMO</name>
<keyword evidence="14" id="KW-1185">Reference proteome</keyword>
<dbReference type="InterPro" id="IPR000874">
    <property type="entry name" value="Bombesin"/>
</dbReference>
<feature type="compositionally biased region" description="Gly residues" evidence="12">
    <location>
        <begin position="1"/>
        <end position="16"/>
    </location>
</feature>
<keyword evidence="5" id="KW-0964">Secreted</keyword>
<evidence type="ECO:0000256" key="7">
    <source>
        <dbReference type="ARBA" id="ARBA00022685"/>
    </source>
</evidence>
<comment type="function">
    <text evidence="11">Induces an itch response through activation of receptors present on mast cells, triggering mast cell degranulation.</text>
</comment>
<comment type="caution">
    <text evidence="13">The sequence shown here is derived from an EMBL/GenBank/DDBJ whole genome shotgun (WGS) entry which is preliminary data.</text>
</comment>
<dbReference type="EMBL" id="CABDUW010013070">
    <property type="protein sequence ID" value="VTJ92019.1"/>
    <property type="molecule type" value="Genomic_DNA"/>
</dbReference>
<evidence type="ECO:0000256" key="1">
    <source>
        <dbReference type="ARBA" id="ARBA00004263"/>
    </source>
</evidence>
<evidence type="ECO:0000256" key="12">
    <source>
        <dbReference type="SAM" id="MobiDB-lite"/>
    </source>
</evidence>
<keyword evidence="10" id="KW-0968">Cytoplasmic vesicle</keyword>
<keyword evidence="7" id="KW-0165">Cleavage on pair of basic residues</keyword>